<keyword evidence="4" id="KW-0808">Transferase</keyword>
<dbReference type="GO" id="GO:0005886">
    <property type="term" value="C:plasma membrane"/>
    <property type="evidence" value="ECO:0007669"/>
    <property type="project" value="UniProtKB-SubCell"/>
</dbReference>
<dbReference type="AlphaFoldDB" id="A0A9Q9ACH3"/>
<gene>
    <name evidence="6" type="ORF">Slin15195_G003330</name>
</gene>
<evidence type="ECO:0000313" key="6">
    <source>
        <dbReference type="EMBL" id="USW47014.1"/>
    </source>
</evidence>
<proteinExistence type="predicted"/>
<keyword evidence="3" id="KW-0328">Glycosyltransferase</keyword>
<evidence type="ECO:0000313" key="7">
    <source>
        <dbReference type="Proteomes" id="UP001056384"/>
    </source>
</evidence>
<evidence type="ECO:0000256" key="3">
    <source>
        <dbReference type="ARBA" id="ARBA00022676"/>
    </source>
</evidence>
<keyword evidence="5" id="KW-0472">Membrane</keyword>
<dbReference type="GO" id="GO:0030213">
    <property type="term" value="P:hyaluronan biosynthetic process"/>
    <property type="evidence" value="ECO:0007669"/>
    <property type="project" value="TreeGrafter"/>
</dbReference>
<sequence>MFTAFAMNLYAHRTKDAISTTDSDKLVQANGLDEMLTLLQSSADIGGVTADVKIWNGAEGLLTRLCAARYWFAFNIERACQSM</sequence>
<dbReference type="OrthoDB" id="9876900at2759"/>
<dbReference type="GO" id="GO:0085029">
    <property type="term" value="P:extracellular matrix assembly"/>
    <property type="evidence" value="ECO:0007669"/>
    <property type="project" value="TreeGrafter"/>
</dbReference>
<name>A0A9Q9ACH3_9PEZI</name>
<reference evidence="6" key="1">
    <citation type="submission" date="2022-06" db="EMBL/GenBank/DDBJ databases">
        <title>Complete genome sequences of two strains of the flax pathogen Septoria linicola.</title>
        <authorList>
            <person name="Lapalu N."/>
            <person name="Simon A."/>
            <person name="Demenou B."/>
            <person name="Paumier D."/>
            <person name="Guillot M.-P."/>
            <person name="Gout L."/>
            <person name="Valade R."/>
        </authorList>
    </citation>
    <scope>NUCLEOTIDE SEQUENCE</scope>
    <source>
        <strain evidence="6">SE15195</strain>
    </source>
</reference>
<keyword evidence="7" id="KW-1185">Reference proteome</keyword>
<organism evidence="6 7">
    <name type="scientific">Septoria linicola</name>
    <dbReference type="NCBI Taxonomy" id="215465"/>
    <lineage>
        <taxon>Eukaryota</taxon>
        <taxon>Fungi</taxon>
        <taxon>Dikarya</taxon>
        <taxon>Ascomycota</taxon>
        <taxon>Pezizomycotina</taxon>
        <taxon>Dothideomycetes</taxon>
        <taxon>Dothideomycetidae</taxon>
        <taxon>Mycosphaerellales</taxon>
        <taxon>Mycosphaerellaceae</taxon>
        <taxon>Septoria</taxon>
    </lineage>
</organism>
<comment type="subcellular location">
    <subcellularLocation>
        <location evidence="1">Cell membrane</location>
    </subcellularLocation>
</comment>
<evidence type="ECO:0000256" key="5">
    <source>
        <dbReference type="ARBA" id="ARBA00023136"/>
    </source>
</evidence>
<protein>
    <submittedName>
        <fullName evidence="6">Uncharacterized protein</fullName>
    </submittedName>
</protein>
<dbReference type="PANTHER" id="PTHR22913">
    <property type="entry name" value="HYALURONAN SYNTHASE"/>
    <property type="match status" value="1"/>
</dbReference>
<evidence type="ECO:0000256" key="1">
    <source>
        <dbReference type="ARBA" id="ARBA00004236"/>
    </source>
</evidence>
<keyword evidence="2" id="KW-1003">Cell membrane</keyword>
<dbReference type="Proteomes" id="UP001056384">
    <property type="component" value="Chromosome 1"/>
</dbReference>
<dbReference type="PANTHER" id="PTHR22913:SF12">
    <property type="entry name" value="MANNURONAN SYNTHASE"/>
    <property type="match status" value="1"/>
</dbReference>
<evidence type="ECO:0000256" key="2">
    <source>
        <dbReference type="ARBA" id="ARBA00022475"/>
    </source>
</evidence>
<evidence type="ECO:0000256" key="4">
    <source>
        <dbReference type="ARBA" id="ARBA00022679"/>
    </source>
</evidence>
<dbReference type="GO" id="GO:0050501">
    <property type="term" value="F:hyaluronan synthase activity"/>
    <property type="evidence" value="ECO:0007669"/>
    <property type="project" value="TreeGrafter"/>
</dbReference>
<accession>A0A9Q9ACH3</accession>
<dbReference type="EMBL" id="CP099418">
    <property type="protein sequence ID" value="USW47014.1"/>
    <property type="molecule type" value="Genomic_DNA"/>
</dbReference>